<feature type="region of interest" description="Disordered" evidence="1">
    <location>
        <begin position="123"/>
        <end position="145"/>
    </location>
</feature>
<reference evidence="3 4" key="1">
    <citation type="journal article" date="2010" name="ChemBioChem">
        <title>Cloning and characterization of the biosynthetic gene cluster of 16-membered macrolide antibiotic FD-891: involvement of a dual functional cytochrome P450 monooxygenase catalyzing epoxidation and hydroxylation.</title>
        <authorList>
            <person name="Kudo F."/>
            <person name="Motegi A."/>
            <person name="Mizoue K."/>
            <person name="Eguchi T."/>
        </authorList>
    </citation>
    <scope>NUCLEOTIDE SEQUENCE [LARGE SCALE GENOMIC DNA]</scope>
    <source>
        <strain evidence="3 4">A-8890</strain>
    </source>
</reference>
<evidence type="ECO:0008006" key="5">
    <source>
        <dbReference type="Google" id="ProtNLM"/>
    </source>
</evidence>
<evidence type="ECO:0000313" key="3">
    <source>
        <dbReference type="EMBL" id="BBC35068.1"/>
    </source>
</evidence>
<feature type="region of interest" description="Disordered" evidence="1">
    <location>
        <begin position="26"/>
        <end position="57"/>
    </location>
</feature>
<evidence type="ECO:0000313" key="4">
    <source>
        <dbReference type="Proteomes" id="UP001321542"/>
    </source>
</evidence>
<organism evidence="3 4">
    <name type="scientific">Streptomyces graminofaciens</name>
    <dbReference type="NCBI Taxonomy" id="68212"/>
    <lineage>
        <taxon>Bacteria</taxon>
        <taxon>Bacillati</taxon>
        <taxon>Actinomycetota</taxon>
        <taxon>Actinomycetes</taxon>
        <taxon>Kitasatosporales</taxon>
        <taxon>Streptomycetaceae</taxon>
        <taxon>Streptomyces</taxon>
    </lineage>
</organism>
<accession>A0ABM7FG22</accession>
<name>A0ABM7FG22_9ACTN</name>
<evidence type="ECO:0000256" key="1">
    <source>
        <dbReference type="SAM" id="MobiDB-lite"/>
    </source>
</evidence>
<proteinExistence type="predicted"/>
<dbReference type="SUPFAM" id="SSF53474">
    <property type="entry name" value="alpha/beta-Hydrolases"/>
    <property type="match status" value="1"/>
</dbReference>
<dbReference type="Proteomes" id="UP001321542">
    <property type="component" value="Chromosome"/>
</dbReference>
<evidence type="ECO:0000256" key="2">
    <source>
        <dbReference type="SAM" id="SignalP"/>
    </source>
</evidence>
<feature type="signal peptide" evidence="2">
    <location>
        <begin position="1"/>
        <end position="27"/>
    </location>
</feature>
<dbReference type="InterPro" id="IPR029058">
    <property type="entry name" value="AB_hydrolase_fold"/>
</dbReference>
<dbReference type="EMBL" id="AP018448">
    <property type="protein sequence ID" value="BBC35068.1"/>
    <property type="molecule type" value="Genomic_DNA"/>
</dbReference>
<sequence length="932" mass="98048">MIRVSRVTAAVAAALALALASPGAAQAAPEPDPGLLSASPSAGLPEGWRTTGSGESAELVWRSPEKVPVGDAQVEFRSGERLLGIPRPAADGRTFRLPLDGVSLGRTDDLRVEAGGRRLDAAGAKAAARERRGLDSSSGPSRLPRAATVNKVDPGVAGSFRTTSGEYSLPSVHLPGYDTEVEMKAVVVAPKGATGSRPLALFLHGRHATCFKGDDLTLEWPCPADHEPVPSYRGYLHDQQLLASQGYVTVSISANSVNAQDWQADDAGAQARSSLIRLHLAHWADWAADPSTAPDVVRRAPRADLGRVLLVGHSRGGEGVDRAALDSLTPPPADQDGYHGKTRWTIRGTVLIGPTIFGQNPAPDVPSVSILPGCDGDVIDLQGEYYVDGTRGVSRGKALHSAVYMTGANHNYFNSEWTPGQATAPADDDFSYGGDGHDPLCSPGTATRLTAEQQRKAGSTYIAAAARLFVAGDDRVRPLLDGSPARAASAGPARVLTHAVGAARSGAFLPASSAKVSGGGRLCAQVDPDPKVSCLDPALRTASPHFTQWRRVTPGKEPGRYALAMNWSRSGTATRFSPAAPVSLSGAKKLTLRVIVPPNTTGTELDVALTDTSGKRANLGRVRVDGLPGTSRTSSYWAREVRVPLSAETRKRIDLGHVKTLRLTPRTESGTAWLVDAYGWRPGTPVVQPAKLARVDVGNLTVKEGDSGSRTYQVPVRVSGSGSGEVRLFVEEPGSDFPVARTVKVRAGTRVDVPVTVEGNTRYSSDTAHRVAVKTVRGAVVGSSLGGVTAQNDDPQPTVTMTPVADQVTEGQPLVWRITLSAAADVALWTDLQLLPVSDGTELSTGDVPATWLDEHFGASPDPERPLSALPDGALLMSEVPAGSLSIDMSVPTVTDQLSEDTESLRLRLWTYDANGEPVEGPEFTGTVRDAS</sequence>
<reference evidence="3 4" key="2">
    <citation type="journal article" date="2023" name="ChemBioChem">
        <title>Acyltransferase Domain Exchange between Two Independent Type I Polyketide Synthases in the Same Producer Strain of Macrolide Antibiotics.</title>
        <authorList>
            <person name="Kudo F."/>
            <person name="Kishikawa K."/>
            <person name="Tsuboi K."/>
            <person name="Kido T."/>
            <person name="Usui T."/>
            <person name="Hashimoto J."/>
            <person name="Shin-Ya K."/>
            <person name="Miyanaga A."/>
            <person name="Eguchi T."/>
        </authorList>
    </citation>
    <scope>NUCLEOTIDE SEQUENCE [LARGE SCALE GENOMIC DNA]</scope>
    <source>
        <strain evidence="3 4">A-8890</strain>
    </source>
</reference>
<keyword evidence="2" id="KW-0732">Signal</keyword>
<feature type="chain" id="PRO_5047198195" description="Secreted protein" evidence="2">
    <location>
        <begin position="28"/>
        <end position="932"/>
    </location>
</feature>
<dbReference type="RefSeq" id="WP_286255207.1">
    <property type="nucleotide sequence ID" value="NZ_AP018448.1"/>
</dbReference>
<keyword evidence="4" id="KW-1185">Reference proteome</keyword>
<protein>
    <recommendedName>
        <fullName evidence="5">Secreted protein</fullName>
    </recommendedName>
</protein>
<feature type="region of interest" description="Disordered" evidence="1">
    <location>
        <begin position="321"/>
        <end position="340"/>
    </location>
</feature>
<gene>
    <name evidence="3" type="ORF">SGFS_063620</name>
</gene>
<dbReference type="Gene3D" id="3.40.50.1820">
    <property type="entry name" value="alpha/beta hydrolase"/>
    <property type="match status" value="1"/>
</dbReference>